<reference evidence="1 2" key="1">
    <citation type="submission" date="2014-04" db="EMBL/GenBank/DDBJ databases">
        <authorList>
            <consortium name="DOE Joint Genome Institute"/>
            <person name="Kuo A."/>
            <person name="Kohler A."/>
            <person name="Nagy L.G."/>
            <person name="Floudas D."/>
            <person name="Copeland A."/>
            <person name="Barry K.W."/>
            <person name="Cichocki N."/>
            <person name="Veneault-Fourrey C."/>
            <person name="LaButti K."/>
            <person name="Lindquist E.A."/>
            <person name="Lipzen A."/>
            <person name="Lundell T."/>
            <person name="Morin E."/>
            <person name="Murat C."/>
            <person name="Sun H."/>
            <person name="Tunlid A."/>
            <person name="Henrissat B."/>
            <person name="Grigoriev I.V."/>
            <person name="Hibbett D.S."/>
            <person name="Martin F."/>
            <person name="Nordberg H.P."/>
            <person name="Cantor M.N."/>
            <person name="Hua S.X."/>
        </authorList>
    </citation>
    <scope>NUCLEOTIDE SEQUENCE [LARGE SCALE GENOMIC DNA]</scope>
    <source>
        <strain evidence="1 2">LaAM-08-1</strain>
    </source>
</reference>
<dbReference type="Proteomes" id="UP000054477">
    <property type="component" value="Unassembled WGS sequence"/>
</dbReference>
<evidence type="ECO:0000313" key="1">
    <source>
        <dbReference type="EMBL" id="KIJ94853.1"/>
    </source>
</evidence>
<dbReference type="HOGENOM" id="CLU_2004287_0_0_1"/>
<evidence type="ECO:0000313" key="2">
    <source>
        <dbReference type="Proteomes" id="UP000054477"/>
    </source>
</evidence>
<accession>A0A0C9X0N2</accession>
<proteinExistence type="predicted"/>
<protein>
    <submittedName>
        <fullName evidence="1">Uncharacterized protein</fullName>
    </submittedName>
</protein>
<organism evidence="1 2">
    <name type="scientific">Laccaria amethystina LaAM-08-1</name>
    <dbReference type="NCBI Taxonomy" id="1095629"/>
    <lineage>
        <taxon>Eukaryota</taxon>
        <taxon>Fungi</taxon>
        <taxon>Dikarya</taxon>
        <taxon>Basidiomycota</taxon>
        <taxon>Agaricomycotina</taxon>
        <taxon>Agaricomycetes</taxon>
        <taxon>Agaricomycetidae</taxon>
        <taxon>Agaricales</taxon>
        <taxon>Agaricineae</taxon>
        <taxon>Hydnangiaceae</taxon>
        <taxon>Laccaria</taxon>
    </lineage>
</organism>
<reference evidence="2" key="2">
    <citation type="submission" date="2015-01" db="EMBL/GenBank/DDBJ databases">
        <title>Evolutionary Origins and Diversification of the Mycorrhizal Mutualists.</title>
        <authorList>
            <consortium name="DOE Joint Genome Institute"/>
            <consortium name="Mycorrhizal Genomics Consortium"/>
            <person name="Kohler A."/>
            <person name="Kuo A."/>
            <person name="Nagy L.G."/>
            <person name="Floudas D."/>
            <person name="Copeland A."/>
            <person name="Barry K.W."/>
            <person name="Cichocki N."/>
            <person name="Veneault-Fourrey C."/>
            <person name="LaButti K."/>
            <person name="Lindquist E.A."/>
            <person name="Lipzen A."/>
            <person name="Lundell T."/>
            <person name="Morin E."/>
            <person name="Murat C."/>
            <person name="Riley R."/>
            <person name="Ohm R."/>
            <person name="Sun H."/>
            <person name="Tunlid A."/>
            <person name="Henrissat B."/>
            <person name="Grigoriev I.V."/>
            <person name="Hibbett D.S."/>
            <person name="Martin F."/>
        </authorList>
    </citation>
    <scope>NUCLEOTIDE SEQUENCE [LARGE SCALE GENOMIC DNA]</scope>
    <source>
        <strain evidence="2">LaAM-08-1</strain>
    </source>
</reference>
<keyword evidence="2" id="KW-1185">Reference proteome</keyword>
<dbReference type="EMBL" id="KN838776">
    <property type="protein sequence ID" value="KIJ94853.1"/>
    <property type="molecule type" value="Genomic_DNA"/>
</dbReference>
<name>A0A0C9X0N2_9AGAR</name>
<sequence length="124" mass="13814">MRTAYCDWVARFVGLWDGVVNFLAKVPMSLRLVCKDIPCRIPASHSCPNLARVTIVSSQLPHKGWTLDLCPLRPACLAAHNAGRETGCVVTPNLHLSQSHSQCPVPNPRRSKHRLIVKLRASIW</sequence>
<dbReference type="AlphaFoldDB" id="A0A0C9X0N2"/>
<gene>
    <name evidence="1" type="ORF">K443DRAFT_347473</name>
</gene>